<dbReference type="PANTHER" id="PTHR22597:SF5">
    <property type="entry name" value="LOCALIZATION PROTEIN, PUTATIVE (AFU_ORTHOLOGUE AFUA_1G10600)-RELATED"/>
    <property type="match status" value="1"/>
</dbReference>
<protein>
    <submittedName>
        <fullName evidence="4">Uncharacterized protein</fullName>
    </submittedName>
</protein>
<evidence type="ECO:0000256" key="3">
    <source>
        <dbReference type="SAM" id="MobiDB-lite"/>
    </source>
</evidence>
<dbReference type="InterPro" id="IPR013933">
    <property type="entry name" value="CRC_Rsc7/Swp82"/>
</dbReference>
<dbReference type="GO" id="GO:0031490">
    <property type="term" value="F:chromatin DNA binding"/>
    <property type="evidence" value="ECO:0007669"/>
    <property type="project" value="TreeGrafter"/>
</dbReference>
<dbReference type="Pfam" id="PF08624">
    <property type="entry name" value="CRC_subunit"/>
    <property type="match status" value="1"/>
</dbReference>
<evidence type="ECO:0000256" key="2">
    <source>
        <dbReference type="ARBA" id="ARBA00023163"/>
    </source>
</evidence>
<feature type="compositionally biased region" description="Low complexity" evidence="3">
    <location>
        <begin position="498"/>
        <end position="517"/>
    </location>
</feature>
<keyword evidence="1" id="KW-0805">Transcription regulation</keyword>
<keyword evidence="2" id="KW-0804">Transcription</keyword>
<feature type="compositionally biased region" description="Low complexity" evidence="3">
    <location>
        <begin position="346"/>
        <end position="377"/>
    </location>
</feature>
<organism evidence="4 5">
    <name type="scientific">Choiromyces venosus 120613-1</name>
    <dbReference type="NCBI Taxonomy" id="1336337"/>
    <lineage>
        <taxon>Eukaryota</taxon>
        <taxon>Fungi</taxon>
        <taxon>Dikarya</taxon>
        <taxon>Ascomycota</taxon>
        <taxon>Pezizomycotina</taxon>
        <taxon>Pezizomycetes</taxon>
        <taxon>Pezizales</taxon>
        <taxon>Tuberaceae</taxon>
        <taxon>Choiromyces</taxon>
    </lineage>
</organism>
<evidence type="ECO:0000313" key="4">
    <source>
        <dbReference type="EMBL" id="RPB03198.1"/>
    </source>
</evidence>
<feature type="region of interest" description="Disordered" evidence="3">
    <location>
        <begin position="547"/>
        <end position="566"/>
    </location>
</feature>
<proteinExistence type="predicted"/>
<feature type="compositionally biased region" description="Pro residues" evidence="3">
    <location>
        <begin position="169"/>
        <end position="179"/>
    </location>
</feature>
<feature type="compositionally biased region" description="Basic residues" evidence="3">
    <location>
        <begin position="626"/>
        <end position="636"/>
    </location>
</feature>
<evidence type="ECO:0000256" key="1">
    <source>
        <dbReference type="ARBA" id="ARBA00023015"/>
    </source>
</evidence>
<feature type="compositionally biased region" description="Low complexity" evidence="3">
    <location>
        <begin position="139"/>
        <end position="166"/>
    </location>
</feature>
<feature type="compositionally biased region" description="Low complexity" evidence="3">
    <location>
        <begin position="552"/>
        <end position="566"/>
    </location>
</feature>
<dbReference type="GO" id="GO:0016586">
    <property type="term" value="C:RSC-type complex"/>
    <property type="evidence" value="ECO:0007669"/>
    <property type="project" value="TreeGrafter"/>
</dbReference>
<feature type="compositionally biased region" description="Polar residues" evidence="3">
    <location>
        <begin position="37"/>
        <end position="50"/>
    </location>
</feature>
<dbReference type="OrthoDB" id="5598844at2759"/>
<dbReference type="EMBL" id="ML120364">
    <property type="protein sequence ID" value="RPB03198.1"/>
    <property type="molecule type" value="Genomic_DNA"/>
</dbReference>
<dbReference type="STRING" id="1336337.A0A3N4K0Z8"/>
<feature type="compositionally biased region" description="Low complexity" evidence="3">
    <location>
        <begin position="615"/>
        <end position="625"/>
    </location>
</feature>
<feature type="compositionally biased region" description="Basic and acidic residues" evidence="3">
    <location>
        <begin position="203"/>
        <end position="216"/>
    </location>
</feature>
<gene>
    <name evidence="4" type="ORF">L873DRAFT_1787315</name>
</gene>
<feature type="region of interest" description="Disordered" evidence="3">
    <location>
        <begin position="1"/>
        <end position="218"/>
    </location>
</feature>
<keyword evidence="5" id="KW-1185">Reference proteome</keyword>
<dbReference type="AlphaFoldDB" id="A0A3N4K0Z8"/>
<name>A0A3N4K0Z8_9PEZI</name>
<accession>A0A3N4K0Z8</accession>
<sequence length="694" mass="76941">MPSAAYPPSMFSPPGQSPMLNNGGVLDGSGTIDPATLNPTAFSSHLSSGSHIPPYSPPTSNTAEFDNDSKPGVSALANSSPRGVKRSRSPAEPYRDGAIAGDDLGTGAAGEPPQRRKRGRPPKNKGPGVPQSPNLATTPQQQHQQLPPQAVSTPQLQQIQPPTQQPGSLPTPPKPPPAKPVVKALPTVRDHTTDQLTPEGDEYVPRETDDEGDKKVLPTGHLCNGREYKCRTFNVPNRGDKLFMLATECARVLGYRDSYLLFNKNRSLYKIIATQAEKDDLIQQELLPYSYRSRQIAIVTAKSMFRQFGSRVIVNGRRVRDDYWETKARKQGFTEEDPAGEKRPGAAKQRAAQASEQAAQQQQQQQQQQQAAAAQQQQHHEPIYSHDAVQLDQQPQPQMVQPGLGGPAPVPLAPLPMIHLAPEGQDVRLKELYSVPRPKQEITGPPYQDRVVSAAPAQLMEQVHNTADFNKVLRNSSGVRKEMYGNYFKPRSPPVNNQPGQQQSMPSPQQQQQQQQSTNPPLPHPSQHNPIPQHPQLHAPHMMNPQQLSTLHHQQQQQQQAQAQAQQQQAQQQQQQQAQQHQIMPQQSPRTTQGIKPEQLHNHPSTAYIPPQYFQSPGPQQQSGHPQHHPQQHHPQSHPQSIPAMHAQHGGQPQPPLYSNPTPQHYLNNPPPPQNYRPQPPQQQQGGQWWNTTG</sequence>
<reference evidence="4 5" key="1">
    <citation type="journal article" date="2018" name="Nat. Ecol. Evol.">
        <title>Pezizomycetes genomes reveal the molecular basis of ectomycorrhizal truffle lifestyle.</title>
        <authorList>
            <person name="Murat C."/>
            <person name="Payen T."/>
            <person name="Noel B."/>
            <person name="Kuo A."/>
            <person name="Morin E."/>
            <person name="Chen J."/>
            <person name="Kohler A."/>
            <person name="Krizsan K."/>
            <person name="Balestrini R."/>
            <person name="Da Silva C."/>
            <person name="Montanini B."/>
            <person name="Hainaut M."/>
            <person name="Levati E."/>
            <person name="Barry K.W."/>
            <person name="Belfiori B."/>
            <person name="Cichocki N."/>
            <person name="Clum A."/>
            <person name="Dockter R.B."/>
            <person name="Fauchery L."/>
            <person name="Guy J."/>
            <person name="Iotti M."/>
            <person name="Le Tacon F."/>
            <person name="Lindquist E.A."/>
            <person name="Lipzen A."/>
            <person name="Malagnac F."/>
            <person name="Mello A."/>
            <person name="Molinier V."/>
            <person name="Miyauchi S."/>
            <person name="Poulain J."/>
            <person name="Riccioni C."/>
            <person name="Rubini A."/>
            <person name="Sitrit Y."/>
            <person name="Splivallo R."/>
            <person name="Traeger S."/>
            <person name="Wang M."/>
            <person name="Zifcakova L."/>
            <person name="Wipf D."/>
            <person name="Zambonelli A."/>
            <person name="Paolocci F."/>
            <person name="Nowrousian M."/>
            <person name="Ottonello S."/>
            <person name="Baldrian P."/>
            <person name="Spatafora J.W."/>
            <person name="Henrissat B."/>
            <person name="Nagy L.G."/>
            <person name="Aury J.M."/>
            <person name="Wincker P."/>
            <person name="Grigoriev I.V."/>
            <person name="Bonfante P."/>
            <person name="Martin F.M."/>
        </authorList>
    </citation>
    <scope>NUCLEOTIDE SEQUENCE [LARGE SCALE GENOMIC DNA]</scope>
    <source>
        <strain evidence="4 5">120613-1</strain>
    </source>
</reference>
<feature type="region of interest" description="Disordered" evidence="3">
    <location>
        <begin position="484"/>
        <end position="541"/>
    </location>
</feature>
<feature type="region of interest" description="Disordered" evidence="3">
    <location>
        <begin position="329"/>
        <end position="381"/>
    </location>
</feature>
<feature type="compositionally biased region" description="Low complexity" evidence="3">
    <location>
        <begin position="572"/>
        <end position="582"/>
    </location>
</feature>
<evidence type="ECO:0000313" key="5">
    <source>
        <dbReference type="Proteomes" id="UP000276215"/>
    </source>
</evidence>
<feature type="compositionally biased region" description="Pro residues" evidence="3">
    <location>
        <begin position="669"/>
        <end position="681"/>
    </location>
</feature>
<dbReference type="PANTHER" id="PTHR22597">
    <property type="entry name" value="POLYCOMB GROUP PROTEIN"/>
    <property type="match status" value="1"/>
</dbReference>
<dbReference type="Proteomes" id="UP000276215">
    <property type="component" value="Unassembled WGS sequence"/>
</dbReference>
<feature type="region of interest" description="Disordered" evidence="3">
    <location>
        <begin position="572"/>
        <end position="694"/>
    </location>
</feature>
<feature type="compositionally biased region" description="Polar residues" evidence="3">
    <location>
        <begin position="583"/>
        <end position="594"/>
    </location>
</feature>